<name>A0A7T8LMT8_SALBN</name>
<dbReference type="RefSeq" id="WP_193385827.1">
    <property type="nucleotide sequence ID" value="NZ_AAELMS020000020.1"/>
</dbReference>
<dbReference type="GeneID" id="93530683"/>
<sequence length="16" mass="1939">MNNSIKFCFSRFRTGM</sequence>
<protein>
    <submittedName>
        <fullName evidence="1">Uncharacterized protein</fullName>
    </submittedName>
</protein>
<dbReference type="AlphaFoldDB" id="A0A7T8LMT8"/>
<gene>
    <name evidence="1" type="ORF">JG560_20625</name>
</gene>
<evidence type="ECO:0000313" key="1">
    <source>
        <dbReference type="EMBL" id="QQP77315.1"/>
    </source>
</evidence>
<reference evidence="1" key="1">
    <citation type="submission" date="2021-01" db="EMBL/GenBank/DDBJ databases">
        <title>Keeping alert to hypervirulent salmonella strains isolated from avain.</title>
        <authorList>
            <person name="Ma J."/>
            <person name="Pan X."/>
            <person name="Yao H."/>
        </authorList>
    </citation>
    <scope>NUCLEOTIDE SEQUENCE</scope>
    <source>
        <strain evidence="1">Se40</strain>
    </source>
</reference>
<dbReference type="NCBIfam" id="NF038286">
    <property type="entry name" value="peptide_16_IlvX"/>
    <property type="match status" value="1"/>
</dbReference>
<proteinExistence type="predicted"/>
<accession>A0A7T8LMT8</accession>
<dbReference type="EMBL" id="CP067369">
    <property type="protein sequence ID" value="QQP77315.1"/>
    <property type="molecule type" value="Genomic_DNA"/>
</dbReference>
<organism evidence="1">
    <name type="scientific">Salmonella bongori</name>
    <dbReference type="NCBI Taxonomy" id="54736"/>
    <lineage>
        <taxon>Bacteria</taxon>
        <taxon>Pseudomonadati</taxon>
        <taxon>Pseudomonadota</taxon>
        <taxon>Gammaproteobacteria</taxon>
        <taxon>Enterobacterales</taxon>
        <taxon>Enterobacteriaceae</taxon>
        <taxon>Salmonella</taxon>
    </lineage>
</organism>